<dbReference type="Pfam" id="PF02801">
    <property type="entry name" value="Ketoacyl-synt_C"/>
    <property type="match status" value="1"/>
</dbReference>
<dbReference type="InterPro" id="IPR000794">
    <property type="entry name" value="Beta-ketoacyl_synthase"/>
</dbReference>
<evidence type="ECO:0000313" key="16">
    <source>
        <dbReference type="Proteomes" id="UP000007721"/>
    </source>
</evidence>
<dbReference type="AlphaFoldDB" id="B9M0W3"/>
<dbReference type="InterPro" id="IPR014030">
    <property type="entry name" value="Ketoacyl_synth_N"/>
</dbReference>
<dbReference type="KEGG" id="geo:Geob_2616"/>
<dbReference type="PIRSF" id="PIRSF000447">
    <property type="entry name" value="KAS_II"/>
    <property type="match status" value="1"/>
</dbReference>
<dbReference type="NCBIfam" id="TIGR03150">
    <property type="entry name" value="fabF"/>
    <property type="match status" value="1"/>
</dbReference>
<comment type="pathway">
    <text evidence="1 11">Lipid metabolism; fatty acid biosynthesis.</text>
</comment>
<evidence type="ECO:0000313" key="15">
    <source>
        <dbReference type="EMBL" id="ACM20966.1"/>
    </source>
</evidence>
<comment type="function">
    <text evidence="11">Involved in the type II fatty acid elongation cycle. Catalyzes the elongation of a wide range of acyl-ACP by the addition of two carbons from malonyl-ACP to an acyl acceptor. Can efficiently catalyze the conversion of palmitoleoyl-ACP (cis-hexadec-9-enoyl-ACP) to cis-vaccenoyl-ACP (cis-octadec-11-enoyl-ACP), an essential step in the thermal regulation of fatty acid composition.</text>
</comment>
<dbReference type="eggNOG" id="COG0304">
    <property type="taxonomic scope" value="Bacteria"/>
</dbReference>
<dbReference type="GO" id="GO:0004315">
    <property type="term" value="F:3-oxoacyl-[acyl-carrier-protein] synthase activity"/>
    <property type="evidence" value="ECO:0007669"/>
    <property type="project" value="UniProtKB-UniRule"/>
</dbReference>
<evidence type="ECO:0000256" key="1">
    <source>
        <dbReference type="ARBA" id="ARBA00005194"/>
    </source>
</evidence>
<name>B9M0W3_GEODF</name>
<dbReference type="SMART" id="SM00825">
    <property type="entry name" value="PKS_KS"/>
    <property type="match status" value="1"/>
</dbReference>
<protein>
    <recommendedName>
        <fullName evidence="4 11">3-oxoacyl-[acyl-carrier-protein] synthase 2</fullName>
        <ecNumber evidence="3 11">2.3.1.179</ecNumber>
    </recommendedName>
</protein>
<dbReference type="InterPro" id="IPR016039">
    <property type="entry name" value="Thiolase-like"/>
</dbReference>
<dbReference type="NCBIfam" id="NF004970">
    <property type="entry name" value="PRK06333.1"/>
    <property type="match status" value="1"/>
</dbReference>
<evidence type="ECO:0000256" key="3">
    <source>
        <dbReference type="ARBA" id="ARBA00012356"/>
    </source>
</evidence>
<sequence length="410" mass="43336">MRRVVVTGVGVVSPLGTGNKANWDALTTGKSGIARITRFDPSDLPVQIAGEVKDFVAEDFIDKKEIKKMDNFIQYALGAAHYAMEDSGLKITEENAERVGVLVGAGLGGLPTIERYHSALLEGGYKKISPFFIPMLIINLAPGHISIKYGAKGPNISSVSACATGTHSIGDAYHMIKRGDADAMIAGGTESTVTPLGIGGFAVMKALSTCNDDPSAASRPFDKERDGFVLAEGAGIVVLEEYESAKRRGAKIYAEVAGYGMSGDAFHLTQPAPDGEGAARCIKMALATAGVKPEEVDYINAHGTSTHFNDLYETMAIKRIFGDHAKKLMVSSTKSMTGHLLGAAGGIEAVFTAMAMDKGVVPPTINYKTPDPECDLDYVPNTARDASIRCALSNSFGFGGTNASLLFRKI</sequence>
<dbReference type="OrthoDB" id="9808669at2"/>
<dbReference type="PROSITE" id="PS52004">
    <property type="entry name" value="KS3_2"/>
    <property type="match status" value="1"/>
</dbReference>
<evidence type="ECO:0000256" key="7">
    <source>
        <dbReference type="ARBA" id="ARBA00022832"/>
    </source>
</evidence>
<keyword evidence="5 11" id="KW-0444">Lipid biosynthesis</keyword>
<evidence type="ECO:0000256" key="8">
    <source>
        <dbReference type="ARBA" id="ARBA00023098"/>
    </source>
</evidence>
<evidence type="ECO:0000259" key="14">
    <source>
        <dbReference type="PROSITE" id="PS52004"/>
    </source>
</evidence>
<keyword evidence="7" id="KW-0276">Fatty acid metabolism</keyword>
<keyword evidence="9 11" id="KW-0275">Fatty acid biosynthesis</keyword>
<feature type="domain" description="Ketosynthase family 3 (KS3)" evidence="14">
    <location>
        <begin position="1"/>
        <end position="409"/>
    </location>
</feature>
<organism evidence="15 16">
    <name type="scientific">Geotalea daltonii (strain DSM 22248 / JCM 15807 / FRC-32)</name>
    <name type="common">Geobacter daltonii</name>
    <dbReference type="NCBI Taxonomy" id="316067"/>
    <lineage>
        <taxon>Bacteria</taxon>
        <taxon>Pseudomonadati</taxon>
        <taxon>Thermodesulfobacteriota</taxon>
        <taxon>Desulfuromonadia</taxon>
        <taxon>Geobacterales</taxon>
        <taxon>Geobacteraceae</taxon>
        <taxon>Geotalea</taxon>
    </lineage>
</organism>
<gene>
    <name evidence="15" type="primary">fabF-2</name>
    <name evidence="15" type="ordered locus">Geob_2616</name>
</gene>
<evidence type="ECO:0000256" key="11">
    <source>
        <dbReference type="PIRNR" id="PIRNR000447"/>
    </source>
</evidence>
<dbReference type="PANTHER" id="PTHR11712:SF336">
    <property type="entry name" value="3-OXOACYL-[ACYL-CARRIER-PROTEIN] SYNTHASE, MITOCHONDRIAL"/>
    <property type="match status" value="1"/>
</dbReference>
<comment type="catalytic activity">
    <reaction evidence="11">
        <text>a fatty acyl-[ACP] + malonyl-[ACP] + H(+) = a 3-oxoacyl-[ACP] + holo-[ACP] + CO2</text>
        <dbReference type="Rhea" id="RHEA:22836"/>
        <dbReference type="Rhea" id="RHEA-COMP:9623"/>
        <dbReference type="Rhea" id="RHEA-COMP:9685"/>
        <dbReference type="Rhea" id="RHEA-COMP:9916"/>
        <dbReference type="Rhea" id="RHEA-COMP:14125"/>
        <dbReference type="ChEBI" id="CHEBI:15378"/>
        <dbReference type="ChEBI" id="CHEBI:16526"/>
        <dbReference type="ChEBI" id="CHEBI:64479"/>
        <dbReference type="ChEBI" id="CHEBI:78449"/>
        <dbReference type="ChEBI" id="CHEBI:78776"/>
        <dbReference type="ChEBI" id="CHEBI:138651"/>
    </reaction>
</comment>
<evidence type="ECO:0000256" key="2">
    <source>
        <dbReference type="ARBA" id="ARBA00008467"/>
    </source>
</evidence>
<evidence type="ECO:0000256" key="5">
    <source>
        <dbReference type="ARBA" id="ARBA00022516"/>
    </source>
</evidence>
<comment type="similarity">
    <text evidence="2 11 13">Belongs to the thiolase-like superfamily. Beta-ketoacyl-ACP synthases family.</text>
</comment>
<dbReference type="Pfam" id="PF00109">
    <property type="entry name" value="ketoacyl-synt"/>
    <property type="match status" value="1"/>
</dbReference>
<accession>B9M0W3</accession>
<dbReference type="Gene3D" id="3.40.47.10">
    <property type="match status" value="1"/>
</dbReference>
<dbReference type="GO" id="GO:0006633">
    <property type="term" value="P:fatty acid biosynthetic process"/>
    <property type="evidence" value="ECO:0007669"/>
    <property type="project" value="UniProtKB-UniRule"/>
</dbReference>
<dbReference type="NCBIfam" id="NF005589">
    <property type="entry name" value="PRK07314.1"/>
    <property type="match status" value="1"/>
</dbReference>
<dbReference type="InterPro" id="IPR020841">
    <property type="entry name" value="PKS_Beta-ketoAc_synthase_dom"/>
</dbReference>
<dbReference type="Proteomes" id="UP000007721">
    <property type="component" value="Chromosome"/>
</dbReference>
<evidence type="ECO:0000256" key="13">
    <source>
        <dbReference type="RuleBase" id="RU003694"/>
    </source>
</evidence>
<proteinExistence type="inferred from homology"/>
<evidence type="ECO:0000256" key="12">
    <source>
        <dbReference type="PIRSR" id="PIRSR000447-1"/>
    </source>
</evidence>
<evidence type="ECO:0000256" key="10">
    <source>
        <dbReference type="ARBA" id="ARBA00023315"/>
    </source>
</evidence>
<reference evidence="15 16" key="1">
    <citation type="submission" date="2009-01" db="EMBL/GenBank/DDBJ databases">
        <title>Complete sequence of Geobacter sp. FRC-32.</title>
        <authorList>
            <consortium name="US DOE Joint Genome Institute"/>
            <person name="Lucas S."/>
            <person name="Copeland A."/>
            <person name="Lapidus A."/>
            <person name="Glavina del Rio T."/>
            <person name="Dalin E."/>
            <person name="Tice H."/>
            <person name="Bruce D."/>
            <person name="Goodwin L."/>
            <person name="Pitluck S."/>
            <person name="Saunders E."/>
            <person name="Brettin T."/>
            <person name="Detter J.C."/>
            <person name="Han C."/>
            <person name="Larimer F."/>
            <person name="Land M."/>
            <person name="Hauser L."/>
            <person name="Kyrpides N."/>
            <person name="Ovchinnikova G."/>
            <person name="Kostka J."/>
            <person name="Richardson P."/>
        </authorList>
    </citation>
    <scope>NUCLEOTIDE SEQUENCE [LARGE SCALE GENOMIC DNA]</scope>
    <source>
        <strain evidence="16">DSM 22248 / JCM 15807 / FRC-32</strain>
    </source>
</reference>
<dbReference type="InterPro" id="IPR017568">
    <property type="entry name" value="3-oxoacyl-ACP_synth-2"/>
</dbReference>
<comment type="catalytic activity">
    <reaction evidence="11">
        <text>(9Z)-hexadecenoyl-[ACP] + malonyl-[ACP] + H(+) = 3-oxo-(11Z)-octadecenoyl-[ACP] + holo-[ACP] + CO2</text>
        <dbReference type="Rhea" id="RHEA:55040"/>
        <dbReference type="Rhea" id="RHEA-COMP:9623"/>
        <dbReference type="Rhea" id="RHEA-COMP:9685"/>
        <dbReference type="Rhea" id="RHEA-COMP:10800"/>
        <dbReference type="Rhea" id="RHEA-COMP:14074"/>
        <dbReference type="ChEBI" id="CHEBI:15378"/>
        <dbReference type="ChEBI" id="CHEBI:16526"/>
        <dbReference type="ChEBI" id="CHEBI:64479"/>
        <dbReference type="ChEBI" id="CHEBI:78449"/>
        <dbReference type="ChEBI" id="CHEBI:83989"/>
        <dbReference type="ChEBI" id="CHEBI:138538"/>
        <dbReference type="EC" id="2.3.1.179"/>
    </reaction>
</comment>
<dbReference type="HOGENOM" id="CLU_000022_69_2_7"/>
<keyword evidence="16" id="KW-1185">Reference proteome</keyword>
<keyword evidence="8" id="KW-0443">Lipid metabolism</keyword>
<dbReference type="RefSeq" id="WP_012647695.1">
    <property type="nucleotide sequence ID" value="NC_011979.1"/>
</dbReference>
<feature type="active site" description="For beta-ketoacyl synthase activity" evidence="12">
    <location>
        <position position="162"/>
    </location>
</feature>
<keyword evidence="6 11" id="KW-0808">Transferase</keyword>
<dbReference type="STRING" id="316067.Geob_2616"/>
<dbReference type="EC" id="2.3.1.179" evidence="3 11"/>
<evidence type="ECO:0000256" key="6">
    <source>
        <dbReference type="ARBA" id="ARBA00022679"/>
    </source>
</evidence>
<dbReference type="CDD" id="cd00834">
    <property type="entry name" value="KAS_I_II"/>
    <property type="match status" value="1"/>
</dbReference>
<evidence type="ECO:0000256" key="9">
    <source>
        <dbReference type="ARBA" id="ARBA00023160"/>
    </source>
</evidence>
<dbReference type="FunFam" id="3.40.47.10:FF:000009">
    <property type="entry name" value="3-oxoacyl-[acyl-carrier-protein] synthase 2"/>
    <property type="match status" value="1"/>
</dbReference>
<dbReference type="UniPathway" id="UPA00094"/>
<keyword evidence="10 11" id="KW-0012">Acyltransferase</keyword>
<dbReference type="GO" id="GO:0005829">
    <property type="term" value="C:cytosol"/>
    <property type="evidence" value="ECO:0007669"/>
    <property type="project" value="TreeGrafter"/>
</dbReference>
<dbReference type="PANTHER" id="PTHR11712">
    <property type="entry name" value="POLYKETIDE SYNTHASE-RELATED"/>
    <property type="match status" value="1"/>
</dbReference>
<dbReference type="InterPro" id="IPR014031">
    <property type="entry name" value="Ketoacyl_synth_C"/>
</dbReference>
<evidence type="ECO:0000256" key="4">
    <source>
        <dbReference type="ARBA" id="ARBA00014657"/>
    </source>
</evidence>
<dbReference type="SUPFAM" id="SSF53901">
    <property type="entry name" value="Thiolase-like"/>
    <property type="match status" value="2"/>
</dbReference>
<dbReference type="EMBL" id="CP001390">
    <property type="protein sequence ID" value="ACM20966.1"/>
    <property type="molecule type" value="Genomic_DNA"/>
</dbReference>